<dbReference type="Proteomes" id="UP001589776">
    <property type="component" value="Unassembled WGS sequence"/>
</dbReference>
<sequence length="123" mass="13522">MAKAMIVDDAPFMRLVVKNIMLELGLEVVGEASTGEEAAKLYPIVKPDIVTMDITMPDMNGIEAVQQIMKLDPAAKIIMCSAIGQHRMVLDAIHAGAKDFVVKPIEKKRFIESVVCVLKLNKE</sequence>
<proteinExistence type="predicted"/>
<dbReference type="InterPro" id="IPR011006">
    <property type="entry name" value="CheY-like_superfamily"/>
</dbReference>
<organism evidence="3 4">
    <name type="scientific">Paenibacillus chartarius</name>
    <dbReference type="NCBI Taxonomy" id="747481"/>
    <lineage>
        <taxon>Bacteria</taxon>
        <taxon>Bacillati</taxon>
        <taxon>Bacillota</taxon>
        <taxon>Bacilli</taxon>
        <taxon>Bacillales</taxon>
        <taxon>Paenibacillaceae</taxon>
        <taxon>Paenibacillus</taxon>
    </lineage>
</organism>
<feature type="domain" description="Response regulatory" evidence="2">
    <location>
        <begin position="3"/>
        <end position="118"/>
    </location>
</feature>
<gene>
    <name evidence="3" type="ORF">ACFFK0_14220</name>
</gene>
<protein>
    <submittedName>
        <fullName evidence="3">Response regulator</fullName>
    </submittedName>
</protein>
<dbReference type="SMART" id="SM00448">
    <property type="entry name" value="REC"/>
    <property type="match status" value="1"/>
</dbReference>
<evidence type="ECO:0000313" key="3">
    <source>
        <dbReference type="EMBL" id="MFC0213596.1"/>
    </source>
</evidence>
<dbReference type="RefSeq" id="WP_377470908.1">
    <property type="nucleotide sequence ID" value="NZ_JBHLWN010000057.1"/>
</dbReference>
<dbReference type="EMBL" id="JBHLWN010000057">
    <property type="protein sequence ID" value="MFC0213596.1"/>
    <property type="molecule type" value="Genomic_DNA"/>
</dbReference>
<dbReference type="PANTHER" id="PTHR43228:SF1">
    <property type="entry name" value="TWO-COMPONENT RESPONSE REGULATOR ARR22"/>
    <property type="match status" value="1"/>
</dbReference>
<dbReference type="Gene3D" id="3.40.50.2300">
    <property type="match status" value="1"/>
</dbReference>
<accession>A0ABV6DLS0</accession>
<evidence type="ECO:0000259" key="2">
    <source>
        <dbReference type="PROSITE" id="PS50110"/>
    </source>
</evidence>
<dbReference type="SUPFAM" id="SSF52172">
    <property type="entry name" value="CheY-like"/>
    <property type="match status" value="1"/>
</dbReference>
<name>A0ABV6DLS0_9BACL</name>
<feature type="modified residue" description="4-aspartylphosphate" evidence="1">
    <location>
        <position position="53"/>
    </location>
</feature>
<dbReference type="Pfam" id="PF00072">
    <property type="entry name" value="Response_reg"/>
    <property type="match status" value="1"/>
</dbReference>
<keyword evidence="4" id="KW-1185">Reference proteome</keyword>
<dbReference type="InterPro" id="IPR052048">
    <property type="entry name" value="ST_Response_Regulator"/>
</dbReference>
<dbReference type="PROSITE" id="PS50110">
    <property type="entry name" value="RESPONSE_REGULATORY"/>
    <property type="match status" value="1"/>
</dbReference>
<comment type="caution">
    <text evidence="3">The sequence shown here is derived from an EMBL/GenBank/DDBJ whole genome shotgun (WGS) entry which is preliminary data.</text>
</comment>
<evidence type="ECO:0000313" key="4">
    <source>
        <dbReference type="Proteomes" id="UP001589776"/>
    </source>
</evidence>
<reference evidence="3 4" key="1">
    <citation type="submission" date="2024-09" db="EMBL/GenBank/DDBJ databases">
        <authorList>
            <person name="Sun Q."/>
            <person name="Mori K."/>
        </authorList>
    </citation>
    <scope>NUCLEOTIDE SEQUENCE [LARGE SCALE GENOMIC DNA]</scope>
    <source>
        <strain evidence="3 4">CCM 7759</strain>
    </source>
</reference>
<evidence type="ECO:0000256" key="1">
    <source>
        <dbReference type="PROSITE-ProRule" id="PRU00169"/>
    </source>
</evidence>
<keyword evidence="1" id="KW-0597">Phosphoprotein</keyword>
<dbReference type="InterPro" id="IPR001789">
    <property type="entry name" value="Sig_transdc_resp-reg_receiver"/>
</dbReference>
<dbReference type="PANTHER" id="PTHR43228">
    <property type="entry name" value="TWO-COMPONENT RESPONSE REGULATOR"/>
    <property type="match status" value="1"/>
</dbReference>